<dbReference type="OrthoDB" id="365860at2759"/>
<feature type="region of interest" description="Disordered" evidence="1">
    <location>
        <begin position="368"/>
        <end position="408"/>
    </location>
</feature>
<dbReference type="InterPro" id="IPR019510">
    <property type="entry name" value="AKAP7-like_phosphoesterase"/>
</dbReference>
<dbReference type="Pfam" id="PF10469">
    <property type="entry name" value="AKAP7_NLS"/>
    <property type="match status" value="1"/>
</dbReference>
<accession>A0A061D7Z8</accession>
<dbReference type="RefSeq" id="XP_012768313.1">
    <property type="nucleotide sequence ID" value="XM_012912859.1"/>
</dbReference>
<sequence>MVTIKGDHFRFDTIAIQREGVTPPKYDTFRVPVPLETELVMPEEGTFRNTRESSMGKAEPQQYDTEKVSVVHSMTMDQVAVTVRPAFNDFIRSHIRELEKRMDVRMSLTPRDDVHCLIASGSKSSEAIVEMLNMCRTSRIYNYYLCLPVRGADFQRVFSEFKQEVIGLLGHEVAFEKRPHVTLALLNLVTDEDVDAVVRALQATTLAVSSLSTGADGKRKPYTIELAGVKPIVYKGRAAQRSVFMTHALPEDNLSDIASEFQDSVKRAVNNIIAASKKRVAQKKASKTKNTYNPGRWTEAEAAARGIYVTKGGNIEVTYADVALVDPNGAITDQELNDMLAELRSKYIDHDEPANKRKGKASVQIKQIQGVDPASRRQGNAQNVVPRDTKENDEDNADTTQPANVGVVDQDFPEYETSVTHEFHVTLLRNSKVERLQRLGFKTRGDVCCVELRPRGDETCNFKAYTKTRLVQFVGNRYDGQQSEVDDASYISGSAQPELPSDLVTDPGASDGSTERFVFWI</sequence>
<protein>
    <recommendedName>
        <fullName evidence="2">A-kinase anchor protein 7-like phosphoesterase domain-containing protein</fullName>
    </recommendedName>
</protein>
<keyword evidence="4" id="KW-1185">Reference proteome</keyword>
<organism evidence="3 4">
    <name type="scientific">Babesia bigemina</name>
    <dbReference type="NCBI Taxonomy" id="5866"/>
    <lineage>
        <taxon>Eukaryota</taxon>
        <taxon>Sar</taxon>
        <taxon>Alveolata</taxon>
        <taxon>Apicomplexa</taxon>
        <taxon>Aconoidasida</taxon>
        <taxon>Piroplasmida</taxon>
        <taxon>Babesiidae</taxon>
        <taxon>Babesia</taxon>
    </lineage>
</organism>
<gene>
    <name evidence="3" type="ORF">BBBOND_0300320</name>
</gene>
<evidence type="ECO:0000313" key="4">
    <source>
        <dbReference type="Proteomes" id="UP000033188"/>
    </source>
</evidence>
<dbReference type="OMA" id="YLCFPVR"/>
<dbReference type="EMBL" id="LK391709">
    <property type="protein sequence ID" value="CDR96127.1"/>
    <property type="molecule type" value="Genomic_DNA"/>
</dbReference>
<dbReference type="AlphaFoldDB" id="A0A061D7Z8"/>
<dbReference type="KEGG" id="bbig:BBBOND_0300320"/>
<proteinExistence type="predicted"/>
<reference evidence="4" key="1">
    <citation type="journal article" date="2014" name="Nucleic Acids Res.">
        <title>The evolutionary dynamics of variant antigen genes in Babesia reveal a history of genomic innovation underlying host-parasite interaction.</title>
        <authorList>
            <person name="Jackson A.P."/>
            <person name="Otto T.D."/>
            <person name="Darby A."/>
            <person name="Ramaprasad A."/>
            <person name="Xia D."/>
            <person name="Echaide I.E."/>
            <person name="Farber M."/>
            <person name="Gahlot S."/>
            <person name="Gamble J."/>
            <person name="Gupta D."/>
            <person name="Gupta Y."/>
            <person name="Jackson L."/>
            <person name="Malandrin L."/>
            <person name="Malas T.B."/>
            <person name="Moussa E."/>
            <person name="Nair M."/>
            <person name="Reid A.J."/>
            <person name="Sanders M."/>
            <person name="Sharma J."/>
            <person name="Tracey A."/>
            <person name="Quail M.A."/>
            <person name="Weir W."/>
            <person name="Wastling J.M."/>
            <person name="Hall N."/>
            <person name="Willadsen P."/>
            <person name="Lingelbach K."/>
            <person name="Shiels B."/>
            <person name="Tait A."/>
            <person name="Berriman M."/>
            <person name="Allred D.R."/>
            <person name="Pain A."/>
        </authorList>
    </citation>
    <scope>NUCLEOTIDE SEQUENCE [LARGE SCALE GENOMIC DNA]</scope>
    <source>
        <strain evidence="4">Bond</strain>
    </source>
</reference>
<evidence type="ECO:0000259" key="2">
    <source>
        <dbReference type="Pfam" id="PF10469"/>
    </source>
</evidence>
<evidence type="ECO:0000313" key="3">
    <source>
        <dbReference type="EMBL" id="CDR96127.1"/>
    </source>
</evidence>
<dbReference type="Proteomes" id="UP000033188">
    <property type="component" value="Chromosome 3"/>
</dbReference>
<feature type="domain" description="A-kinase anchor protein 7-like phosphoesterase" evidence="2">
    <location>
        <begin position="141"/>
        <end position="264"/>
    </location>
</feature>
<dbReference type="GeneID" id="24564668"/>
<name>A0A061D7Z8_BABBI</name>
<dbReference type="VEuPathDB" id="PiroplasmaDB:BBBOND_0300320"/>
<dbReference type="Gene3D" id="3.90.1140.10">
    <property type="entry name" value="Cyclic phosphodiesterase"/>
    <property type="match status" value="1"/>
</dbReference>
<evidence type="ECO:0000256" key="1">
    <source>
        <dbReference type="SAM" id="MobiDB-lite"/>
    </source>
</evidence>